<dbReference type="RefSeq" id="WP_343924997.1">
    <property type="nucleotide sequence ID" value="NZ_BAAAKW010000030.1"/>
</dbReference>
<protein>
    <submittedName>
        <fullName evidence="2">Uncharacterized protein</fullName>
    </submittedName>
</protein>
<dbReference type="Proteomes" id="UP001500943">
    <property type="component" value="Unassembled WGS sequence"/>
</dbReference>
<dbReference type="InterPro" id="IPR019051">
    <property type="entry name" value="Trp_biosyn_TM_oprn/chp"/>
</dbReference>
<organism evidence="2 3">
    <name type="scientific">Rhodoglobus aureus</name>
    <dbReference type="NCBI Taxonomy" id="191497"/>
    <lineage>
        <taxon>Bacteria</taxon>
        <taxon>Bacillati</taxon>
        <taxon>Actinomycetota</taxon>
        <taxon>Actinomycetes</taxon>
        <taxon>Micrococcales</taxon>
        <taxon>Microbacteriaceae</taxon>
        <taxon>Rhodoglobus</taxon>
    </lineage>
</organism>
<feature type="transmembrane region" description="Helical" evidence="1">
    <location>
        <begin position="75"/>
        <end position="95"/>
    </location>
</feature>
<dbReference type="Pfam" id="PF09534">
    <property type="entry name" value="Trp_oprn_chp"/>
    <property type="match status" value="1"/>
</dbReference>
<evidence type="ECO:0000313" key="2">
    <source>
        <dbReference type="EMBL" id="GAA1218356.1"/>
    </source>
</evidence>
<name>A0ABN1VNZ7_9MICO</name>
<keyword evidence="3" id="KW-1185">Reference proteome</keyword>
<keyword evidence="1" id="KW-0812">Transmembrane</keyword>
<evidence type="ECO:0000256" key="1">
    <source>
        <dbReference type="SAM" id="Phobius"/>
    </source>
</evidence>
<gene>
    <name evidence="2" type="ORF">GCM10009655_17240</name>
</gene>
<feature type="transmembrane region" description="Helical" evidence="1">
    <location>
        <begin position="47"/>
        <end position="68"/>
    </location>
</feature>
<reference evidence="2 3" key="1">
    <citation type="journal article" date="2019" name="Int. J. Syst. Evol. Microbiol.">
        <title>The Global Catalogue of Microorganisms (GCM) 10K type strain sequencing project: providing services to taxonomists for standard genome sequencing and annotation.</title>
        <authorList>
            <consortium name="The Broad Institute Genomics Platform"/>
            <consortium name="The Broad Institute Genome Sequencing Center for Infectious Disease"/>
            <person name="Wu L."/>
            <person name="Ma J."/>
        </authorList>
    </citation>
    <scope>NUCLEOTIDE SEQUENCE [LARGE SCALE GENOMIC DNA]</scope>
    <source>
        <strain evidence="2 3">JCM 12762</strain>
    </source>
</reference>
<evidence type="ECO:0000313" key="3">
    <source>
        <dbReference type="Proteomes" id="UP001500943"/>
    </source>
</evidence>
<sequence>MILKRSRPIVLAGLVLLGATVMLSWTQRWFTVSLNEGSSVDVLGSDAAGSLAALALSIFALVAALGLSSLMVRRVLGVLAAVVGGAIVAVAQSAIADPLRASGALITDATGIGGADSLRALVDTVNVSGWPIPAIAAGGLIVILGLFATLTAHRWPVPTKKYDRASTVVADDPASQWDAQSRGIDPTAS</sequence>
<proteinExistence type="predicted"/>
<keyword evidence="1" id="KW-1133">Transmembrane helix</keyword>
<dbReference type="EMBL" id="BAAAKW010000030">
    <property type="protein sequence ID" value="GAA1218356.1"/>
    <property type="molecule type" value="Genomic_DNA"/>
</dbReference>
<comment type="caution">
    <text evidence="2">The sequence shown here is derived from an EMBL/GenBank/DDBJ whole genome shotgun (WGS) entry which is preliminary data.</text>
</comment>
<accession>A0ABN1VNZ7</accession>
<feature type="transmembrane region" description="Helical" evidence="1">
    <location>
        <begin position="130"/>
        <end position="152"/>
    </location>
</feature>
<keyword evidence="1" id="KW-0472">Membrane</keyword>